<reference evidence="5 6" key="1">
    <citation type="submission" date="2023-07" db="EMBL/GenBank/DDBJ databases">
        <title>Sorghum-associated microbial communities from plants grown in Nebraska, USA.</title>
        <authorList>
            <person name="Schachtman D."/>
        </authorList>
    </citation>
    <scope>NUCLEOTIDE SEQUENCE [LARGE SCALE GENOMIC DNA]</scope>
    <source>
        <strain evidence="5 6">3199</strain>
    </source>
</reference>
<dbReference type="Proteomes" id="UP001250791">
    <property type="component" value="Unassembled WGS sequence"/>
</dbReference>
<dbReference type="InterPro" id="IPR011991">
    <property type="entry name" value="ArsR-like_HTH"/>
</dbReference>
<protein>
    <submittedName>
        <fullName evidence="5">DNA-binding transcriptional ArsR family regulator</fullName>
    </submittedName>
</protein>
<dbReference type="CDD" id="cd00090">
    <property type="entry name" value="HTH_ARSR"/>
    <property type="match status" value="1"/>
</dbReference>
<evidence type="ECO:0000313" key="6">
    <source>
        <dbReference type="Proteomes" id="UP001250791"/>
    </source>
</evidence>
<dbReference type="InterPro" id="IPR036388">
    <property type="entry name" value="WH-like_DNA-bd_sf"/>
</dbReference>
<dbReference type="NCBIfam" id="NF033788">
    <property type="entry name" value="HTH_metalloreg"/>
    <property type="match status" value="1"/>
</dbReference>
<dbReference type="InterPro" id="IPR036390">
    <property type="entry name" value="WH_DNA-bd_sf"/>
</dbReference>
<dbReference type="EMBL" id="JAVDUP010000009">
    <property type="protein sequence ID" value="MDR6903691.1"/>
    <property type="molecule type" value="Genomic_DNA"/>
</dbReference>
<evidence type="ECO:0000256" key="2">
    <source>
        <dbReference type="ARBA" id="ARBA00023125"/>
    </source>
</evidence>
<sequence>MTDDIKFNADKAAELLGLLANPSRLKVLELITKDEWGVSELATELGLSQSSLSQHLARFRSANLVAVRRDAQNLYYSCSSQDILKVMATLEEIGKISGSPKSAA</sequence>
<evidence type="ECO:0000256" key="1">
    <source>
        <dbReference type="ARBA" id="ARBA00023015"/>
    </source>
</evidence>
<dbReference type="Gene3D" id="1.10.10.10">
    <property type="entry name" value="Winged helix-like DNA-binding domain superfamily/Winged helix DNA-binding domain"/>
    <property type="match status" value="1"/>
</dbReference>
<keyword evidence="1" id="KW-0805">Transcription regulation</keyword>
<comment type="caution">
    <text evidence="5">The sequence shown here is derived from an EMBL/GenBank/DDBJ whole genome shotgun (WGS) entry which is preliminary data.</text>
</comment>
<dbReference type="SMART" id="SM00418">
    <property type="entry name" value="HTH_ARSR"/>
    <property type="match status" value="1"/>
</dbReference>
<keyword evidence="6" id="KW-1185">Reference proteome</keyword>
<dbReference type="SUPFAM" id="SSF46785">
    <property type="entry name" value="Winged helix' DNA-binding domain"/>
    <property type="match status" value="1"/>
</dbReference>
<proteinExistence type="predicted"/>
<dbReference type="PRINTS" id="PR00778">
    <property type="entry name" value="HTHARSR"/>
</dbReference>
<dbReference type="PROSITE" id="PS50987">
    <property type="entry name" value="HTH_ARSR_2"/>
    <property type="match status" value="1"/>
</dbReference>
<gene>
    <name evidence="5" type="ORF">J2W52_005324</name>
</gene>
<accession>A0ABU1SXM4</accession>
<organism evidence="5 6">
    <name type="scientific">Rhizobium miluonense</name>
    <dbReference type="NCBI Taxonomy" id="411945"/>
    <lineage>
        <taxon>Bacteria</taxon>
        <taxon>Pseudomonadati</taxon>
        <taxon>Pseudomonadota</taxon>
        <taxon>Alphaproteobacteria</taxon>
        <taxon>Hyphomicrobiales</taxon>
        <taxon>Rhizobiaceae</taxon>
        <taxon>Rhizobium/Agrobacterium group</taxon>
        <taxon>Rhizobium</taxon>
    </lineage>
</organism>
<dbReference type="GO" id="GO:0003677">
    <property type="term" value="F:DNA binding"/>
    <property type="evidence" value="ECO:0007669"/>
    <property type="project" value="UniProtKB-KW"/>
</dbReference>
<dbReference type="PANTHER" id="PTHR43132">
    <property type="entry name" value="ARSENICAL RESISTANCE OPERON REPRESSOR ARSR-RELATED"/>
    <property type="match status" value="1"/>
</dbReference>
<evidence type="ECO:0000256" key="3">
    <source>
        <dbReference type="ARBA" id="ARBA00023163"/>
    </source>
</evidence>
<name>A0ABU1SXM4_9HYPH</name>
<evidence type="ECO:0000313" key="5">
    <source>
        <dbReference type="EMBL" id="MDR6903691.1"/>
    </source>
</evidence>
<keyword evidence="3" id="KW-0804">Transcription</keyword>
<evidence type="ECO:0000259" key="4">
    <source>
        <dbReference type="PROSITE" id="PS50987"/>
    </source>
</evidence>
<dbReference type="Pfam" id="PF01022">
    <property type="entry name" value="HTH_5"/>
    <property type="match status" value="1"/>
</dbReference>
<feature type="domain" description="HTH arsR-type" evidence="4">
    <location>
        <begin position="5"/>
        <end position="98"/>
    </location>
</feature>
<dbReference type="RefSeq" id="WP_112401315.1">
    <property type="nucleotide sequence ID" value="NZ_JAVDUP010000009.1"/>
</dbReference>
<dbReference type="InterPro" id="IPR001845">
    <property type="entry name" value="HTH_ArsR_DNA-bd_dom"/>
</dbReference>
<dbReference type="PANTHER" id="PTHR43132:SF2">
    <property type="entry name" value="ARSENICAL RESISTANCE OPERON REPRESSOR ARSR-RELATED"/>
    <property type="match status" value="1"/>
</dbReference>
<dbReference type="InterPro" id="IPR051011">
    <property type="entry name" value="Metal_resp_trans_reg"/>
</dbReference>
<keyword evidence="2 5" id="KW-0238">DNA-binding</keyword>